<feature type="transmembrane region" description="Helical" evidence="1">
    <location>
        <begin position="175"/>
        <end position="195"/>
    </location>
</feature>
<feature type="transmembrane region" description="Helical" evidence="1">
    <location>
        <begin position="321"/>
        <end position="344"/>
    </location>
</feature>
<accession>A0A7V8NSQ1</accession>
<dbReference type="Proteomes" id="UP000567293">
    <property type="component" value="Unassembled WGS sequence"/>
</dbReference>
<evidence type="ECO:0000256" key="1">
    <source>
        <dbReference type="SAM" id="Phobius"/>
    </source>
</evidence>
<keyword evidence="3" id="KW-1185">Reference proteome</keyword>
<keyword evidence="1" id="KW-1133">Transmembrane helix</keyword>
<dbReference type="AlphaFoldDB" id="A0A7V8NSQ1"/>
<keyword evidence="1" id="KW-0812">Transmembrane</keyword>
<feature type="transmembrane region" description="Helical" evidence="1">
    <location>
        <begin position="263"/>
        <end position="283"/>
    </location>
</feature>
<feature type="transmembrane region" description="Helical" evidence="1">
    <location>
        <begin position="215"/>
        <end position="232"/>
    </location>
</feature>
<feature type="non-terminal residue" evidence="2">
    <location>
        <position position="387"/>
    </location>
</feature>
<comment type="caution">
    <text evidence="2">The sequence shown here is derived from an EMBL/GenBank/DDBJ whole genome shotgun (WGS) entry which is preliminary data.</text>
</comment>
<organism evidence="2 3">
    <name type="scientific">Candidatus Acidiferrum panamense</name>
    <dbReference type="NCBI Taxonomy" id="2741543"/>
    <lineage>
        <taxon>Bacteria</taxon>
        <taxon>Pseudomonadati</taxon>
        <taxon>Acidobacteriota</taxon>
        <taxon>Terriglobia</taxon>
        <taxon>Candidatus Acidiferrales</taxon>
        <taxon>Candidatus Acidiferrum</taxon>
    </lineage>
</organism>
<reference evidence="2" key="1">
    <citation type="submission" date="2020-06" db="EMBL/GenBank/DDBJ databases">
        <title>Legume-microbial interactions unlock mineral nutrients during tropical forest succession.</title>
        <authorList>
            <person name="Epihov D.Z."/>
        </authorList>
    </citation>
    <scope>NUCLEOTIDE SEQUENCE [LARGE SCALE GENOMIC DNA]</scope>
    <source>
        <strain evidence="2">Pan2503</strain>
    </source>
</reference>
<feature type="transmembrane region" description="Helical" evidence="1">
    <location>
        <begin position="146"/>
        <end position="168"/>
    </location>
</feature>
<evidence type="ECO:0008006" key="4">
    <source>
        <dbReference type="Google" id="ProtNLM"/>
    </source>
</evidence>
<protein>
    <recommendedName>
        <fullName evidence="4">EpsG family protein</fullName>
    </recommendedName>
</protein>
<feature type="transmembrane region" description="Helical" evidence="1">
    <location>
        <begin position="105"/>
        <end position="126"/>
    </location>
</feature>
<name>A0A7V8NSQ1_9BACT</name>
<evidence type="ECO:0000313" key="2">
    <source>
        <dbReference type="EMBL" id="MBA0086765.1"/>
    </source>
</evidence>
<gene>
    <name evidence="2" type="ORF">HRJ53_17430</name>
</gene>
<keyword evidence="1" id="KW-0472">Membrane</keyword>
<proteinExistence type="predicted"/>
<dbReference type="EMBL" id="JACDQQ010001668">
    <property type="protein sequence ID" value="MBA0086765.1"/>
    <property type="molecule type" value="Genomic_DNA"/>
</dbReference>
<sequence>MGPLQDIFETWARFLYEKNATVTFLRRSRWVALAMSAAVLIPCFWHRRIEAGDLGSHVYNAWLAQLTEKGQAPGLYIARRWDNILFDVLLLGLAKAAGFAAAQRIAVSLCVLVFFWGVFALVSAVTEQTPWFLTPSIAMLAYGYSFSMGFMNYYLSLGFACFGLAIVWRPRRVGWVGGAIFALLAFVAHPIGFLWLTGMTAYVRLRSRLPEGWKLALPLTAVAAFYVVRWYTLHRPELSADWERGPWYLYNGADQLALYGKRYLGLAVAAFCFGVACVAANFFAPREPGLWKRCDLPFEWYAVAVCATALLPENLRPSPDAGWIGLLGSRLTTISAIFGLCVLGSLKPRKWHLAGFGVCALIFFAFLYQDTRWLNRLEANAERLTSA</sequence>
<evidence type="ECO:0000313" key="3">
    <source>
        <dbReference type="Proteomes" id="UP000567293"/>
    </source>
</evidence>
<feature type="transmembrane region" description="Helical" evidence="1">
    <location>
        <begin position="351"/>
        <end position="368"/>
    </location>
</feature>